<dbReference type="EMBL" id="CP118848">
    <property type="protein sequence ID" value="WHI59998.1"/>
    <property type="molecule type" value="Genomic_DNA"/>
</dbReference>
<name>A0AAX3W416_MAMLE</name>
<feature type="domain" description="AB hydrolase-1" evidence="1">
    <location>
        <begin position="13"/>
        <end position="235"/>
    </location>
</feature>
<keyword evidence="2" id="KW-0378">Hydrolase</keyword>
<dbReference type="PRINTS" id="PR00111">
    <property type="entry name" value="ABHYDROLASE"/>
</dbReference>
<dbReference type="PANTHER" id="PTHR43798">
    <property type="entry name" value="MONOACYLGLYCEROL LIPASE"/>
    <property type="match status" value="1"/>
</dbReference>
<dbReference type="Proteomes" id="UP001223261">
    <property type="component" value="Chromosome"/>
</dbReference>
<dbReference type="SUPFAM" id="SSF53474">
    <property type="entry name" value="alpha/beta-Hydrolases"/>
    <property type="match status" value="1"/>
</dbReference>
<gene>
    <name evidence="2" type="ORF">PYH69_15130</name>
</gene>
<dbReference type="AlphaFoldDB" id="A0AAX3W416"/>
<dbReference type="RefSeq" id="WP_282862234.1">
    <property type="nucleotide sequence ID" value="NZ_CP118848.1"/>
</dbReference>
<dbReference type="InterPro" id="IPR029058">
    <property type="entry name" value="AB_hydrolase_fold"/>
</dbReference>
<sequence length="249" mass="28134">MDLYYEINGTGHPVVMIHGGGTDLREWNYLTPLLAKHYQVISVDGRGVGQSPTPKDQVNYVEDMRFFIDELELDKPTIIGHSIGGQIATEFALTYPEKVTNLVLIAPALSGFQGYTEYEQIMQKVMGAAPDVEKMVDLMLHSPMYQVVIHSPQRNLATQMLQDQFQRVLGGPAFEMIWPNPPAIDRLEELTAKTLFIIGEKDLPENFLALEHFRKIPNINFIEIPNADHILTLTHSEVLNQAITAFMEE</sequence>
<protein>
    <submittedName>
        <fullName evidence="2">Alpha/beta hydrolase</fullName>
    </submittedName>
</protein>
<organism evidence="2 3">
    <name type="scientific">Mammaliicoccus lentus</name>
    <name type="common">Staphylococcus lentus</name>
    <dbReference type="NCBI Taxonomy" id="42858"/>
    <lineage>
        <taxon>Bacteria</taxon>
        <taxon>Bacillati</taxon>
        <taxon>Bacillota</taxon>
        <taxon>Bacilli</taxon>
        <taxon>Bacillales</taxon>
        <taxon>Staphylococcaceae</taxon>
        <taxon>Mammaliicoccus</taxon>
    </lineage>
</organism>
<evidence type="ECO:0000313" key="2">
    <source>
        <dbReference type="EMBL" id="WHI59998.1"/>
    </source>
</evidence>
<dbReference type="Gene3D" id="3.40.50.1820">
    <property type="entry name" value="alpha/beta hydrolase"/>
    <property type="match status" value="1"/>
</dbReference>
<dbReference type="Pfam" id="PF00561">
    <property type="entry name" value="Abhydrolase_1"/>
    <property type="match status" value="1"/>
</dbReference>
<dbReference type="InterPro" id="IPR050266">
    <property type="entry name" value="AB_hydrolase_sf"/>
</dbReference>
<evidence type="ECO:0000313" key="3">
    <source>
        <dbReference type="Proteomes" id="UP001223261"/>
    </source>
</evidence>
<accession>A0AAX3W416</accession>
<reference evidence="2" key="1">
    <citation type="journal article" date="2023" name="Antibiotics">
        <title>Prevalence and Molecular Characterization of Methicillin-Resistant Staphylococci (MRS) and Mammaliicocci (MRM) in Dromedary Camels from Algeria: First Detection of SCCmec-mecC Hybrid in Methicillin-Resistant Mammaliicoccus lentus.</title>
        <authorList>
            <person name="Belhout C."/>
            <person name="Boyen F."/>
            <person name="Vereecke N."/>
            <person name="Theuns S."/>
            <person name="Taibi N."/>
            <person name="Stegger M."/>
            <person name="de la Fe-Rodriguez P.Y."/>
            <person name="Bouayad L."/>
            <person name="Elgroud R."/>
            <person name="Butaye P."/>
        </authorList>
    </citation>
    <scope>NUCLEOTIDE SEQUENCE</scope>
    <source>
        <strain evidence="2">7048</strain>
    </source>
</reference>
<dbReference type="InterPro" id="IPR000073">
    <property type="entry name" value="AB_hydrolase_1"/>
</dbReference>
<dbReference type="GO" id="GO:0016787">
    <property type="term" value="F:hydrolase activity"/>
    <property type="evidence" value="ECO:0007669"/>
    <property type="project" value="UniProtKB-KW"/>
</dbReference>
<evidence type="ECO:0000259" key="1">
    <source>
        <dbReference type="Pfam" id="PF00561"/>
    </source>
</evidence>
<proteinExistence type="predicted"/>